<evidence type="ECO:0000313" key="2">
    <source>
        <dbReference type="Proteomes" id="UP001251528"/>
    </source>
</evidence>
<protein>
    <submittedName>
        <fullName evidence="1">Uncharacterized protein</fullName>
    </submittedName>
</protein>
<comment type="caution">
    <text evidence="1">The sequence shown here is derived from an EMBL/GenBank/DDBJ whole genome shotgun (WGS) entry which is preliminary data.</text>
</comment>
<sequence length="108" mass="11509">MENTTSNRNFVEVLKLSVQPGGKYQTGGVALNAAHSVAVNYPTSNAVLPAWRDSIVQILVFAPWDLKASLSSNLAGNDYLNQVTVPALTAVAPNSGAYLNKANLQQDH</sequence>
<organism evidence="1 2">
    <name type="scientific">Conoideocrella luteorostrata</name>
    <dbReference type="NCBI Taxonomy" id="1105319"/>
    <lineage>
        <taxon>Eukaryota</taxon>
        <taxon>Fungi</taxon>
        <taxon>Dikarya</taxon>
        <taxon>Ascomycota</taxon>
        <taxon>Pezizomycotina</taxon>
        <taxon>Sordariomycetes</taxon>
        <taxon>Hypocreomycetidae</taxon>
        <taxon>Hypocreales</taxon>
        <taxon>Clavicipitaceae</taxon>
        <taxon>Conoideocrella</taxon>
    </lineage>
</organism>
<evidence type="ECO:0000313" key="1">
    <source>
        <dbReference type="EMBL" id="KAK2598893.1"/>
    </source>
</evidence>
<reference evidence="1" key="1">
    <citation type="submission" date="2023-06" db="EMBL/GenBank/DDBJ databases">
        <title>Conoideocrella luteorostrata (Hypocreales: Clavicipitaceae), a potential biocontrol fungus for elongate hemlock scale in United States Christmas tree production areas.</title>
        <authorList>
            <person name="Barrett H."/>
            <person name="Lovett B."/>
            <person name="Macias A.M."/>
            <person name="Stajich J.E."/>
            <person name="Kasson M.T."/>
        </authorList>
    </citation>
    <scope>NUCLEOTIDE SEQUENCE</scope>
    <source>
        <strain evidence="1">ARSEF 14590</strain>
    </source>
</reference>
<accession>A0AAJ0FTM4</accession>
<dbReference type="EMBL" id="JASWJB010000096">
    <property type="protein sequence ID" value="KAK2598893.1"/>
    <property type="molecule type" value="Genomic_DNA"/>
</dbReference>
<dbReference type="AlphaFoldDB" id="A0AAJ0FTM4"/>
<name>A0AAJ0FTM4_9HYPO</name>
<keyword evidence="2" id="KW-1185">Reference proteome</keyword>
<dbReference type="Proteomes" id="UP001251528">
    <property type="component" value="Unassembled WGS sequence"/>
</dbReference>
<proteinExistence type="predicted"/>
<gene>
    <name evidence="1" type="ORF">QQS21_005635</name>
</gene>